<keyword evidence="2" id="KW-1185">Reference proteome</keyword>
<accession>A0A848LI64</accession>
<reference evidence="1 2" key="1">
    <citation type="submission" date="2020-04" db="EMBL/GenBank/DDBJ databases">
        <title>Draft genome of Pyxidicoccus fallax type strain.</title>
        <authorList>
            <person name="Whitworth D.E."/>
        </authorList>
    </citation>
    <scope>NUCLEOTIDE SEQUENCE [LARGE SCALE GENOMIC DNA]</scope>
    <source>
        <strain evidence="1 2">DSM 14698</strain>
    </source>
</reference>
<comment type="caution">
    <text evidence="1">The sequence shown here is derived from an EMBL/GenBank/DDBJ whole genome shotgun (WGS) entry which is preliminary data.</text>
</comment>
<gene>
    <name evidence="1" type="ORF">HG543_21450</name>
</gene>
<sequence>MSPARLMALSEKGFAATLPRAGAGGTASSLASEVLNDGSSNCLERAYESARPGDQVLLYADADDPVGHAVVQRPDGSIVDPNEPGKVYASRAEWEAAHAGYHRPVSVSHSHLRQVFAQPPGPGREAVLRKLGLSSIAHRQVADGVTPERQDVLRSIVEQFGSNARTLEDIFAGKGTPGALTREEKGFLMGLLVERSLSSGDGGQVFRKAGHIADDHPAMAMALGHAFEQGAVTPEQLERLMGPEGMGMGRPSEEFARLVAASGSVKLQTEMSSRLWAQAGGDLWGQAVALMATGGAGEAIQQLIDTAGVDAVAQPLVALGADTGSGLMGGLSGTALGNLMSGLAELPRSEATDRLAATVFLSLPPVALQRNSQVRIPVAQYLASIRYPGNDAAQQGDLRTWNTLLQNRYASELLFNPALPVEARQGNLLFFLQRPNFDVALLDTFQGNLGSVAAAEVQQALGNLDPASVNAAAELPPVPAELAGRFPAIANLPQPVTAEGLQGSIPSPITPSMAADYLDALADSVAATGNPDMTRYVGGPPALAALFNVFVGGNPIERANLDDFSAIGVSGLRDLARQLRGSSDPVFVAQALTLGGIQHDAYFDNLQPFVDSVIAQKDQVLGNMTVVRQLAQAAFKTGASAVAMAAGGPILAAGVNAAVGAAFAQYDAHLEGRTLALPNLIGGAVVDFGLGMVVPLLDNGATKSMARKVLEGMFEALGGHVADAVRDPAKLEELWNSGQGDDELLKVIILGTFTGIIPWERFTTRFEGQLITSLGVKREATEIAADALKMAAVEASNLWLDPEIQARLRSGALTPEQAVQQMREQGINLFGTSTASADPAITEAMLRVLMSGPETP</sequence>
<protein>
    <submittedName>
        <fullName evidence="1">Uncharacterized protein</fullName>
    </submittedName>
</protein>
<organism evidence="1 2">
    <name type="scientific">Pyxidicoccus fallax</name>
    <dbReference type="NCBI Taxonomy" id="394095"/>
    <lineage>
        <taxon>Bacteria</taxon>
        <taxon>Pseudomonadati</taxon>
        <taxon>Myxococcota</taxon>
        <taxon>Myxococcia</taxon>
        <taxon>Myxococcales</taxon>
        <taxon>Cystobacterineae</taxon>
        <taxon>Myxococcaceae</taxon>
        <taxon>Pyxidicoccus</taxon>
    </lineage>
</organism>
<evidence type="ECO:0000313" key="2">
    <source>
        <dbReference type="Proteomes" id="UP000518300"/>
    </source>
</evidence>
<dbReference type="AlphaFoldDB" id="A0A848LI64"/>
<evidence type="ECO:0000313" key="1">
    <source>
        <dbReference type="EMBL" id="NMO17407.1"/>
    </source>
</evidence>
<proteinExistence type="predicted"/>
<name>A0A848LI64_9BACT</name>
<dbReference type="RefSeq" id="WP_169346689.1">
    <property type="nucleotide sequence ID" value="NZ_JABBJJ010000097.1"/>
</dbReference>
<dbReference type="EMBL" id="JABBJJ010000097">
    <property type="protein sequence ID" value="NMO17407.1"/>
    <property type="molecule type" value="Genomic_DNA"/>
</dbReference>
<dbReference type="Proteomes" id="UP000518300">
    <property type="component" value="Unassembled WGS sequence"/>
</dbReference>